<dbReference type="EMBL" id="OC914826">
    <property type="protein sequence ID" value="CAD7636172.1"/>
    <property type="molecule type" value="Genomic_DNA"/>
</dbReference>
<dbReference type="EMBL" id="CAJPVJ010000001">
    <property type="protein sequence ID" value="CAG2155687.1"/>
    <property type="molecule type" value="Genomic_DNA"/>
</dbReference>
<keyword evidence="2" id="KW-1185">Reference proteome</keyword>
<dbReference type="SUPFAM" id="SSF53720">
    <property type="entry name" value="ALDH-like"/>
    <property type="match status" value="1"/>
</dbReference>
<name>A0A7R9L7H3_9ACAR</name>
<dbReference type="Proteomes" id="UP000728032">
    <property type="component" value="Unassembled WGS sequence"/>
</dbReference>
<dbReference type="GO" id="GO:0016491">
    <property type="term" value="F:oxidoreductase activity"/>
    <property type="evidence" value="ECO:0007669"/>
    <property type="project" value="InterPro"/>
</dbReference>
<accession>A0A7R9L7H3</accession>
<evidence type="ECO:0000313" key="1">
    <source>
        <dbReference type="EMBL" id="CAD7636172.1"/>
    </source>
</evidence>
<gene>
    <name evidence="1" type="ORF">ONB1V03_LOCUS29</name>
</gene>
<evidence type="ECO:0000313" key="2">
    <source>
        <dbReference type="Proteomes" id="UP000728032"/>
    </source>
</evidence>
<dbReference type="AlphaFoldDB" id="A0A7R9L7H3"/>
<sequence>MYPTIRDNQDYTSIINDKQYNRVQGYLEDARQQGAELIEINPQNEELASVHRVHLLYTISTLTMPAQNTFLNVPILGISVKMP</sequence>
<reference evidence="1" key="1">
    <citation type="submission" date="2020-11" db="EMBL/GenBank/DDBJ databases">
        <authorList>
            <person name="Tran Van P."/>
        </authorList>
    </citation>
    <scope>NUCLEOTIDE SEQUENCE</scope>
</reference>
<dbReference type="InterPro" id="IPR016161">
    <property type="entry name" value="Ald_DH/histidinol_DH"/>
</dbReference>
<protein>
    <submittedName>
        <fullName evidence="1">Uncharacterized protein</fullName>
    </submittedName>
</protein>
<proteinExistence type="predicted"/>
<organism evidence="1">
    <name type="scientific">Oppiella nova</name>
    <dbReference type="NCBI Taxonomy" id="334625"/>
    <lineage>
        <taxon>Eukaryota</taxon>
        <taxon>Metazoa</taxon>
        <taxon>Ecdysozoa</taxon>
        <taxon>Arthropoda</taxon>
        <taxon>Chelicerata</taxon>
        <taxon>Arachnida</taxon>
        <taxon>Acari</taxon>
        <taxon>Acariformes</taxon>
        <taxon>Sarcoptiformes</taxon>
        <taxon>Oribatida</taxon>
        <taxon>Brachypylina</taxon>
        <taxon>Oppioidea</taxon>
        <taxon>Oppiidae</taxon>
        <taxon>Oppiella</taxon>
    </lineage>
</organism>